<comment type="caution">
    <text evidence="2">The sequence shown here is derived from an EMBL/GenBank/DDBJ whole genome shotgun (WGS) entry which is preliminary data.</text>
</comment>
<feature type="region of interest" description="Disordered" evidence="1">
    <location>
        <begin position="1"/>
        <end position="25"/>
    </location>
</feature>
<dbReference type="AlphaFoldDB" id="A0A4Y2RWZ7"/>
<sequence length="85" mass="9444">MFPLHTRSSSSSAHKPKRDPLGGHYEYVDEKLPDKQAGSHLLGGYSSGWDLLQPVIVRASYGRGRPWLVMATRTLASALELLQRP</sequence>
<proteinExistence type="predicted"/>
<feature type="compositionally biased region" description="Polar residues" evidence="1">
    <location>
        <begin position="1"/>
        <end position="13"/>
    </location>
</feature>
<gene>
    <name evidence="2" type="ORF">AVEN_237150_1</name>
</gene>
<protein>
    <submittedName>
        <fullName evidence="2">Uncharacterized protein</fullName>
    </submittedName>
</protein>
<evidence type="ECO:0000256" key="1">
    <source>
        <dbReference type="SAM" id="MobiDB-lite"/>
    </source>
</evidence>
<keyword evidence="3" id="KW-1185">Reference proteome</keyword>
<name>A0A4Y2RWZ7_ARAVE</name>
<organism evidence="2 3">
    <name type="scientific">Araneus ventricosus</name>
    <name type="common">Orbweaver spider</name>
    <name type="synonym">Epeira ventricosa</name>
    <dbReference type="NCBI Taxonomy" id="182803"/>
    <lineage>
        <taxon>Eukaryota</taxon>
        <taxon>Metazoa</taxon>
        <taxon>Ecdysozoa</taxon>
        <taxon>Arthropoda</taxon>
        <taxon>Chelicerata</taxon>
        <taxon>Arachnida</taxon>
        <taxon>Araneae</taxon>
        <taxon>Araneomorphae</taxon>
        <taxon>Entelegynae</taxon>
        <taxon>Araneoidea</taxon>
        <taxon>Araneidae</taxon>
        <taxon>Araneus</taxon>
    </lineage>
</organism>
<accession>A0A4Y2RWZ7</accession>
<evidence type="ECO:0000313" key="2">
    <source>
        <dbReference type="EMBL" id="GBN80372.1"/>
    </source>
</evidence>
<reference evidence="2 3" key="1">
    <citation type="journal article" date="2019" name="Sci. Rep.">
        <title>Orb-weaving spider Araneus ventricosus genome elucidates the spidroin gene catalogue.</title>
        <authorList>
            <person name="Kono N."/>
            <person name="Nakamura H."/>
            <person name="Ohtoshi R."/>
            <person name="Moran D.A.P."/>
            <person name="Shinohara A."/>
            <person name="Yoshida Y."/>
            <person name="Fujiwara M."/>
            <person name="Mori M."/>
            <person name="Tomita M."/>
            <person name="Arakawa K."/>
        </authorList>
    </citation>
    <scope>NUCLEOTIDE SEQUENCE [LARGE SCALE GENOMIC DNA]</scope>
</reference>
<dbReference type="Proteomes" id="UP000499080">
    <property type="component" value="Unassembled WGS sequence"/>
</dbReference>
<evidence type="ECO:0000313" key="3">
    <source>
        <dbReference type="Proteomes" id="UP000499080"/>
    </source>
</evidence>
<dbReference type="EMBL" id="BGPR01018869">
    <property type="protein sequence ID" value="GBN80372.1"/>
    <property type="molecule type" value="Genomic_DNA"/>
</dbReference>